<keyword evidence="2" id="KW-0808">Transferase</keyword>
<dbReference type="InterPro" id="IPR055066">
    <property type="entry name" value="AASDHPPT_N"/>
</dbReference>
<dbReference type="InterPro" id="IPR037143">
    <property type="entry name" value="4-PPantetheinyl_Trfase_dom_sf"/>
</dbReference>
<evidence type="ECO:0000313" key="5">
    <source>
        <dbReference type="EMBL" id="BCA91035.1"/>
    </source>
</evidence>
<evidence type="ECO:0000259" key="3">
    <source>
        <dbReference type="Pfam" id="PF01648"/>
    </source>
</evidence>
<evidence type="ECO:0000256" key="2">
    <source>
        <dbReference type="ARBA" id="ARBA00022679"/>
    </source>
</evidence>
<dbReference type="Gene3D" id="3.90.470.20">
    <property type="entry name" value="4'-phosphopantetheinyl transferase domain"/>
    <property type="match status" value="1"/>
</dbReference>
<dbReference type="RefSeq" id="WP_054641601.1">
    <property type="nucleotide sequence ID" value="NZ_AP022821.1"/>
</dbReference>
<feature type="domain" description="4'-phosphopantetheinyl transferase" evidence="3">
    <location>
        <begin position="115"/>
        <end position="216"/>
    </location>
</feature>
<gene>
    <name evidence="5" type="ORF">HMSLTHF_08100</name>
</gene>
<dbReference type="GO" id="GO:0008897">
    <property type="term" value="F:holo-[acyl-carrier-protein] synthase activity"/>
    <property type="evidence" value="ECO:0007669"/>
    <property type="project" value="InterPro"/>
</dbReference>
<feature type="domain" description="4'-phosphopantetheinyl transferase N-terminal" evidence="4">
    <location>
        <begin position="34"/>
        <end position="109"/>
    </location>
</feature>
<dbReference type="AlphaFoldDB" id="A0A6F8SRI1"/>
<accession>A0A6F8SRI1</accession>
<dbReference type="EMBL" id="AP022821">
    <property type="protein sequence ID" value="BCA91035.1"/>
    <property type="molecule type" value="Genomic_DNA"/>
</dbReference>
<dbReference type="GO" id="GO:0000287">
    <property type="term" value="F:magnesium ion binding"/>
    <property type="evidence" value="ECO:0007669"/>
    <property type="project" value="InterPro"/>
</dbReference>
<name>A0A6F8SRI1_9GAMM</name>
<dbReference type="GO" id="GO:0005829">
    <property type="term" value="C:cytosol"/>
    <property type="evidence" value="ECO:0007669"/>
    <property type="project" value="TreeGrafter"/>
</dbReference>
<comment type="similarity">
    <text evidence="1">Belongs to the P-Pant transferase superfamily. Gsp/Sfp/HetI/AcpT family.</text>
</comment>
<evidence type="ECO:0000256" key="1">
    <source>
        <dbReference type="ARBA" id="ARBA00010990"/>
    </source>
</evidence>
<evidence type="ECO:0000259" key="4">
    <source>
        <dbReference type="Pfam" id="PF22624"/>
    </source>
</evidence>
<dbReference type="Proteomes" id="UP000503197">
    <property type="component" value="Chromosome"/>
</dbReference>
<organism evidence="5 6">
    <name type="scientific">Vreelandella aquamarina</name>
    <dbReference type="NCBI Taxonomy" id="77097"/>
    <lineage>
        <taxon>Bacteria</taxon>
        <taxon>Pseudomonadati</taxon>
        <taxon>Pseudomonadota</taxon>
        <taxon>Gammaproteobacteria</taxon>
        <taxon>Oceanospirillales</taxon>
        <taxon>Halomonadaceae</taxon>
        <taxon>Vreelandella</taxon>
    </lineage>
</organism>
<dbReference type="PANTHER" id="PTHR12215:SF10">
    <property type="entry name" value="L-AMINOADIPATE-SEMIALDEHYDE DEHYDROGENASE-PHOSPHOPANTETHEINYL TRANSFERASE"/>
    <property type="match status" value="1"/>
</dbReference>
<evidence type="ECO:0000313" key="6">
    <source>
        <dbReference type="Proteomes" id="UP000503197"/>
    </source>
</evidence>
<dbReference type="PANTHER" id="PTHR12215">
    <property type="entry name" value="PHOSPHOPANTETHEINE TRANSFERASE"/>
    <property type="match status" value="1"/>
</dbReference>
<dbReference type="Pfam" id="PF22624">
    <property type="entry name" value="AASDHPPT_N"/>
    <property type="match status" value="1"/>
</dbReference>
<protein>
    <submittedName>
        <fullName evidence="5">Uncharacterized protein</fullName>
    </submittedName>
</protein>
<dbReference type="Pfam" id="PF01648">
    <property type="entry name" value="ACPS"/>
    <property type="match status" value="1"/>
</dbReference>
<dbReference type="GO" id="GO:0019878">
    <property type="term" value="P:lysine biosynthetic process via aminoadipic acid"/>
    <property type="evidence" value="ECO:0007669"/>
    <property type="project" value="TreeGrafter"/>
</dbReference>
<dbReference type="SUPFAM" id="SSF56214">
    <property type="entry name" value="4'-phosphopantetheinyl transferase"/>
    <property type="match status" value="2"/>
</dbReference>
<proteinExistence type="inferred from homology"/>
<reference evidence="5 6" key="1">
    <citation type="submission" date="2020-02" db="EMBL/GenBank/DDBJ databases">
        <title>Complete Genome Sequence of Halomonas meridiana strain BAA-801, Isolated from Deep Sea Thermal Vent.</title>
        <authorList>
            <person name="Takahashi Y."/>
            <person name="Takahashi H."/>
            <person name="Galipon J."/>
            <person name="Arakawa K."/>
        </authorList>
    </citation>
    <scope>NUCLEOTIDE SEQUENCE [LARGE SCALE GENOMIC DNA]</scope>
    <source>
        <strain evidence="5 6">Slthf1</strain>
    </source>
</reference>
<dbReference type="InterPro" id="IPR008278">
    <property type="entry name" value="4-PPantetheinyl_Trfase_dom"/>
</dbReference>
<dbReference type="InterPro" id="IPR050559">
    <property type="entry name" value="P-Pant_transferase_sf"/>
</dbReference>
<sequence>MQRLPLAEGTPEGLEVWHLALDLTAPIADDDDRLLSRAEWQRAQRFRHRADAVRAMATRAALRRLLSAHTGIAPEKLVFTQNAYGKPELENAEGPAFNVSHSGRVALIALAPGGAVGVDIERCRPEVELAPLHGLVLSPSERRDHIGSASLPFMERWVVKEAVLKALGLGIAEHLQALSVMPAPGPSGTYHLEHSIPVSSSLQAWSLAAPSGYAAALSYFDADCTCYAYVDQGQRYSTTF</sequence>